<keyword evidence="13" id="KW-1185">Reference proteome</keyword>
<sequence>MQYFNQAFSKIEPIKNNKKSIITIGNFDGFHIYHQKIINQVIDIAKKENLNSIVISFDKKIKNFVESKSYQKIATKEQKLNYINKNLKELDYFYDIKVNKKLTLTTREQFINDLKTKLNVIKIVEGEDFKFGWQAKGDINYLIVEFGTDNVIVEKRDNNISSSNIKKLIKENKIQEAKELLGIDFD</sequence>
<keyword evidence="6 12" id="KW-0548">Nucleotidyltransferase</keyword>
<dbReference type="RefSeq" id="WP_042733222.1">
    <property type="nucleotide sequence ID" value="NZ_JAUSWP010000010.1"/>
</dbReference>
<dbReference type="EMBL" id="JAUSWP010000010">
    <property type="protein sequence ID" value="MDQ0568122.1"/>
    <property type="molecule type" value="Genomic_DNA"/>
</dbReference>
<comment type="catalytic activity">
    <reaction evidence="10">
        <text>FMN + ATP + H(+) = FAD + diphosphate</text>
        <dbReference type="Rhea" id="RHEA:17237"/>
        <dbReference type="ChEBI" id="CHEBI:15378"/>
        <dbReference type="ChEBI" id="CHEBI:30616"/>
        <dbReference type="ChEBI" id="CHEBI:33019"/>
        <dbReference type="ChEBI" id="CHEBI:57692"/>
        <dbReference type="ChEBI" id="CHEBI:58210"/>
        <dbReference type="EC" id="2.7.7.2"/>
    </reaction>
</comment>
<evidence type="ECO:0000256" key="9">
    <source>
        <dbReference type="ARBA" id="ARBA00022840"/>
    </source>
</evidence>
<evidence type="ECO:0000256" key="10">
    <source>
        <dbReference type="ARBA" id="ARBA00049494"/>
    </source>
</evidence>
<keyword evidence="3" id="KW-0285">Flavoprotein</keyword>
<evidence type="ECO:0000259" key="11">
    <source>
        <dbReference type="Pfam" id="PF06574"/>
    </source>
</evidence>
<dbReference type="EC" id="2.7.7.2" evidence="2"/>
<comment type="caution">
    <text evidence="12">The sequence shown here is derived from an EMBL/GenBank/DDBJ whole genome shotgun (WGS) entry which is preliminary data.</text>
</comment>
<evidence type="ECO:0000256" key="8">
    <source>
        <dbReference type="ARBA" id="ARBA00022827"/>
    </source>
</evidence>
<protein>
    <recommendedName>
        <fullName evidence="2">FAD synthase</fullName>
        <ecNumber evidence="2">2.7.7.2</ecNumber>
    </recommendedName>
</protein>
<evidence type="ECO:0000256" key="1">
    <source>
        <dbReference type="ARBA" id="ARBA00004726"/>
    </source>
</evidence>
<gene>
    <name evidence="12" type="ORF">J2Z63_000772</name>
</gene>
<evidence type="ECO:0000313" key="13">
    <source>
        <dbReference type="Proteomes" id="UP001236620"/>
    </source>
</evidence>
<evidence type="ECO:0000256" key="4">
    <source>
        <dbReference type="ARBA" id="ARBA00022643"/>
    </source>
</evidence>
<accession>A0ABU0NG84</accession>
<keyword evidence="9" id="KW-0067">ATP-binding</keyword>
<keyword evidence="12" id="KW-0418">Kinase</keyword>
<dbReference type="InterPro" id="IPR014729">
    <property type="entry name" value="Rossmann-like_a/b/a_fold"/>
</dbReference>
<dbReference type="Pfam" id="PF06574">
    <property type="entry name" value="FAD_syn"/>
    <property type="match status" value="1"/>
</dbReference>
<dbReference type="InterPro" id="IPR015864">
    <property type="entry name" value="FAD_synthase"/>
</dbReference>
<keyword evidence="5 12" id="KW-0808">Transferase</keyword>
<dbReference type="SUPFAM" id="SSF52374">
    <property type="entry name" value="Nucleotidylyl transferase"/>
    <property type="match status" value="1"/>
</dbReference>
<keyword evidence="8" id="KW-0274">FAD</keyword>
<evidence type="ECO:0000256" key="3">
    <source>
        <dbReference type="ARBA" id="ARBA00022630"/>
    </source>
</evidence>
<dbReference type="Proteomes" id="UP001236620">
    <property type="component" value="Unassembled WGS sequence"/>
</dbReference>
<dbReference type="Gene3D" id="3.40.50.620">
    <property type="entry name" value="HUPs"/>
    <property type="match status" value="1"/>
</dbReference>
<keyword evidence="7" id="KW-0547">Nucleotide-binding</keyword>
<evidence type="ECO:0000256" key="6">
    <source>
        <dbReference type="ARBA" id="ARBA00022695"/>
    </source>
</evidence>
<proteinExistence type="predicted"/>
<feature type="domain" description="FAD synthetase" evidence="11">
    <location>
        <begin position="15"/>
        <end position="143"/>
    </location>
</feature>
<evidence type="ECO:0000256" key="7">
    <source>
        <dbReference type="ARBA" id="ARBA00022741"/>
    </source>
</evidence>
<dbReference type="GO" id="GO:0008531">
    <property type="term" value="F:riboflavin kinase activity"/>
    <property type="evidence" value="ECO:0007669"/>
    <property type="project" value="UniProtKB-EC"/>
</dbReference>
<organism evidence="12 13">
    <name type="scientific">Mycoplasma yeatsii</name>
    <dbReference type="NCBI Taxonomy" id="51365"/>
    <lineage>
        <taxon>Bacteria</taxon>
        <taxon>Bacillati</taxon>
        <taxon>Mycoplasmatota</taxon>
        <taxon>Mollicutes</taxon>
        <taxon>Mycoplasmataceae</taxon>
        <taxon>Mycoplasma</taxon>
    </lineage>
</organism>
<evidence type="ECO:0000313" key="12">
    <source>
        <dbReference type="EMBL" id="MDQ0568122.1"/>
    </source>
</evidence>
<evidence type="ECO:0000256" key="2">
    <source>
        <dbReference type="ARBA" id="ARBA00012393"/>
    </source>
</evidence>
<evidence type="ECO:0000256" key="5">
    <source>
        <dbReference type="ARBA" id="ARBA00022679"/>
    </source>
</evidence>
<dbReference type="GO" id="GO:0003919">
    <property type="term" value="F:FMN adenylyltransferase activity"/>
    <property type="evidence" value="ECO:0007669"/>
    <property type="project" value="UniProtKB-EC"/>
</dbReference>
<reference evidence="12" key="1">
    <citation type="submission" date="2023-07" db="EMBL/GenBank/DDBJ databases">
        <title>Genomic Encyclopedia of Type Strains, Phase IV (KMG-IV): sequencing the most valuable type-strain genomes for metagenomic binning, comparative biology and taxonomic classification.</title>
        <authorList>
            <person name="Goeker M."/>
        </authorList>
    </citation>
    <scope>NUCLEOTIDE SEQUENCE [LARGE SCALE GENOMIC DNA]</scope>
    <source>
        <strain evidence="12">DSM 22019</strain>
    </source>
</reference>
<keyword evidence="4" id="KW-0288">FMN</keyword>
<comment type="pathway">
    <text evidence="1">Cofactor biosynthesis; FAD biosynthesis; FAD from FMN: step 1/1.</text>
</comment>
<name>A0ABU0NG84_9MOLU</name>